<gene>
    <name evidence="1" type="ORF">UFOVP316_35</name>
</gene>
<dbReference type="EMBL" id="LR796329">
    <property type="protein sequence ID" value="CAB4137337.1"/>
    <property type="molecule type" value="Genomic_DNA"/>
</dbReference>
<organism evidence="1">
    <name type="scientific">uncultured Caudovirales phage</name>
    <dbReference type="NCBI Taxonomy" id="2100421"/>
    <lineage>
        <taxon>Viruses</taxon>
        <taxon>Duplodnaviria</taxon>
        <taxon>Heunggongvirae</taxon>
        <taxon>Uroviricota</taxon>
        <taxon>Caudoviricetes</taxon>
        <taxon>Peduoviridae</taxon>
        <taxon>Maltschvirus</taxon>
        <taxon>Maltschvirus maltsch</taxon>
    </lineage>
</organism>
<evidence type="ECO:0000313" key="1">
    <source>
        <dbReference type="EMBL" id="CAB4137337.1"/>
    </source>
</evidence>
<sequence length="251" mass="28865">MENMNWAAVIPARFIIAKDITSTQKLLLGLISSLSNLKGYCFASNDYLAQLLDSSKATISHSISDLEAKGYIGRIIYRNDKQQVEQRILTIVLDKFTDIPLSENNYPLPPKNDIPPSENYKDNIKVNNKINNNNKELAFFSSDWEELWNVWIQYKKDEHRDKFKSKNTEQVALNHLMKISNNDIDIAKEIVNYSIANKYKGLFELKQKVNTKPNDKLTQFQDFYANGLNFLKNSTSQANTEVKQIGSPTDF</sequence>
<reference evidence="1" key="1">
    <citation type="submission" date="2020-04" db="EMBL/GenBank/DDBJ databases">
        <authorList>
            <person name="Chiriac C."/>
            <person name="Salcher M."/>
            <person name="Ghai R."/>
            <person name="Kavagutti S V."/>
        </authorList>
    </citation>
    <scope>NUCLEOTIDE SEQUENCE</scope>
</reference>
<protein>
    <submittedName>
        <fullName evidence="1">Helix-turn-helix domain containing protein</fullName>
    </submittedName>
</protein>
<dbReference type="Pfam" id="PF13730">
    <property type="entry name" value="HTH_36"/>
    <property type="match status" value="1"/>
</dbReference>
<dbReference type="InterPro" id="IPR036388">
    <property type="entry name" value="WH-like_DNA-bd_sf"/>
</dbReference>
<proteinExistence type="predicted"/>
<dbReference type="Gene3D" id="1.10.10.10">
    <property type="entry name" value="Winged helix-like DNA-binding domain superfamily/Winged helix DNA-binding domain"/>
    <property type="match status" value="1"/>
</dbReference>
<dbReference type="SUPFAM" id="SSF46785">
    <property type="entry name" value="Winged helix' DNA-binding domain"/>
    <property type="match status" value="1"/>
</dbReference>
<dbReference type="InterPro" id="IPR036390">
    <property type="entry name" value="WH_DNA-bd_sf"/>
</dbReference>
<name>A0A6J5LWA4_9CAUD</name>
<accession>A0A6J5LWA4</accession>